<accession>A0A0A8ZDG0</accession>
<proteinExistence type="predicted"/>
<reference evidence="1" key="1">
    <citation type="submission" date="2014-09" db="EMBL/GenBank/DDBJ databases">
        <authorList>
            <person name="Magalhaes I.L.F."/>
            <person name="Oliveira U."/>
            <person name="Santos F.R."/>
            <person name="Vidigal T.H.D.A."/>
            <person name="Brescovit A.D."/>
            <person name="Santos A.J."/>
        </authorList>
    </citation>
    <scope>NUCLEOTIDE SEQUENCE</scope>
    <source>
        <tissue evidence="1">Shoot tissue taken approximately 20 cm above the soil surface</tissue>
    </source>
</reference>
<reference evidence="1" key="2">
    <citation type="journal article" date="2015" name="Data Brief">
        <title>Shoot transcriptome of the giant reed, Arundo donax.</title>
        <authorList>
            <person name="Barrero R.A."/>
            <person name="Guerrero F.D."/>
            <person name="Moolhuijzen P."/>
            <person name="Goolsby J.A."/>
            <person name="Tidwell J."/>
            <person name="Bellgard S.E."/>
            <person name="Bellgard M.I."/>
        </authorList>
    </citation>
    <scope>NUCLEOTIDE SEQUENCE</scope>
    <source>
        <tissue evidence="1">Shoot tissue taken approximately 20 cm above the soil surface</tissue>
    </source>
</reference>
<dbReference type="AlphaFoldDB" id="A0A0A8ZDG0"/>
<name>A0A0A8ZDG0_ARUDO</name>
<dbReference type="EMBL" id="GBRH01261044">
    <property type="protein sequence ID" value="JAD36851.1"/>
    <property type="molecule type" value="Transcribed_RNA"/>
</dbReference>
<sequence>MFICLESCHEHIHNTSMWNACLRPKSYPAYLRQKKGYPAKECMQH</sequence>
<protein>
    <submittedName>
        <fullName evidence="1">Uncharacterized protein</fullName>
    </submittedName>
</protein>
<organism evidence="1">
    <name type="scientific">Arundo donax</name>
    <name type="common">Giant reed</name>
    <name type="synonym">Donax arundinaceus</name>
    <dbReference type="NCBI Taxonomy" id="35708"/>
    <lineage>
        <taxon>Eukaryota</taxon>
        <taxon>Viridiplantae</taxon>
        <taxon>Streptophyta</taxon>
        <taxon>Embryophyta</taxon>
        <taxon>Tracheophyta</taxon>
        <taxon>Spermatophyta</taxon>
        <taxon>Magnoliopsida</taxon>
        <taxon>Liliopsida</taxon>
        <taxon>Poales</taxon>
        <taxon>Poaceae</taxon>
        <taxon>PACMAD clade</taxon>
        <taxon>Arundinoideae</taxon>
        <taxon>Arundineae</taxon>
        <taxon>Arundo</taxon>
    </lineage>
</organism>
<evidence type="ECO:0000313" key="1">
    <source>
        <dbReference type="EMBL" id="JAD36851.1"/>
    </source>
</evidence>